<comment type="caution">
    <text evidence="4">The sequence shown here is derived from an EMBL/GenBank/DDBJ whole genome shotgun (WGS) entry which is preliminary data.</text>
</comment>
<evidence type="ECO:0000313" key="5">
    <source>
        <dbReference type="Proteomes" id="UP000250462"/>
    </source>
</evidence>
<reference evidence="4 5" key="1">
    <citation type="submission" date="2018-06" db="EMBL/GenBank/DDBJ databases">
        <title>Phytoactinopolyspora halophila sp. nov., a novel halophilic actinomycete isolated from a saline soil in China.</title>
        <authorList>
            <person name="Tang S.-K."/>
        </authorList>
    </citation>
    <scope>NUCLEOTIDE SEQUENCE [LARGE SCALE GENOMIC DNA]</scope>
    <source>
        <strain evidence="4 5">YIM 96934</strain>
    </source>
</reference>
<gene>
    <name evidence="4" type="ORF">DPM12_15850</name>
</gene>
<protein>
    <submittedName>
        <fullName evidence="4">ABC transporter substrate-binding protein</fullName>
    </submittedName>
</protein>
<dbReference type="PANTHER" id="PTHR30061:SF50">
    <property type="entry name" value="MALTOSE_MALTODEXTRIN-BINDING PERIPLASMIC PROTEIN"/>
    <property type="match status" value="1"/>
</dbReference>
<dbReference type="PANTHER" id="PTHR30061">
    <property type="entry name" value="MALTOSE-BINDING PERIPLASMIC PROTEIN"/>
    <property type="match status" value="1"/>
</dbReference>
<comment type="similarity">
    <text evidence="1">Belongs to the bacterial solute-binding protein 1 family.</text>
</comment>
<dbReference type="Gene3D" id="3.40.190.10">
    <property type="entry name" value="Periplasmic binding protein-like II"/>
    <property type="match status" value="2"/>
</dbReference>
<dbReference type="GO" id="GO:1901982">
    <property type="term" value="F:maltose binding"/>
    <property type="evidence" value="ECO:0007669"/>
    <property type="project" value="TreeGrafter"/>
</dbReference>
<evidence type="ECO:0000313" key="4">
    <source>
        <dbReference type="EMBL" id="RAW11927.1"/>
    </source>
</evidence>
<evidence type="ECO:0000256" key="2">
    <source>
        <dbReference type="ARBA" id="ARBA00022448"/>
    </source>
</evidence>
<dbReference type="GO" id="GO:0042956">
    <property type="term" value="P:maltodextrin transmembrane transport"/>
    <property type="evidence" value="ECO:0007669"/>
    <property type="project" value="TreeGrafter"/>
</dbReference>
<dbReference type="AlphaFoldDB" id="A0A329QHP9"/>
<name>A0A329QHP9_9ACTN</name>
<dbReference type="GO" id="GO:0015768">
    <property type="term" value="P:maltose transport"/>
    <property type="evidence" value="ECO:0007669"/>
    <property type="project" value="TreeGrafter"/>
</dbReference>
<keyword evidence="3" id="KW-0732">Signal</keyword>
<dbReference type="Pfam" id="PF01547">
    <property type="entry name" value="SBP_bac_1"/>
    <property type="match status" value="1"/>
</dbReference>
<organism evidence="4 5">
    <name type="scientific">Phytoactinopolyspora halophila</name>
    <dbReference type="NCBI Taxonomy" id="1981511"/>
    <lineage>
        <taxon>Bacteria</taxon>
        <taxon>Bacillati</taxon>
        <taxon>Actinomycetota</taxon>
        <taxon>Actinomycetes</taxon>
        <taxon>Jiangellales</taxon>
        <taxon>Jiangellaceae</taxon>
        <taxon>Phytoactinopolyspora</taxon>
    </lineage>
</organism>
<evidence type="ECO:0000256" key="3">
    <source>
        <dbReference type="ARBA" id="ARBA00022729"/>
    </source>
</evidence>
<dbReference type="OrthoDB" id="3495561at2"/>
<proteinExistence type="inferred from homology"/>
<sequence length="419" mass="45138">MAVAVITAVAACGADAEAPTLTWYINPDDGGQAEIAERCTQEADGQYRIETSLLPREASAQREQLARRLAANDSSIDLMSLDPPFIPEFAEAGFLAQIPSDVAGVVTEDVVQSAIDGATWKDELVAAPFWANTQILWYRKSVAEEAGLDPQQEPVTWDEIIDAAREHDAYIGVQGIRAEALTVWINALVESAGGQIITDTEVPVEDVELGLDSPAGRAAAEVVGTIGREGLGGPGLPNQDEPGAMMQFRGDRGSFMVNWPFVWAATIDAVEEGTLDEAVLDDIGWTMYPAMEPGEQPRPPYGGINIGIGAFTEHEDAALDAVQCIVAPENQAFYFVNDGNPAAHTAAYDDPEVREVFPMADVIRESLEVAAPRPQTPYYNEVSTGIQNTWHPPAAVRPDQSPETATNLILDVLRGERLL</sequence>
<dbReference type="EMBL" id="QMIG01000018">
    <property type="protein sequence ID" value="RAW11927.1"/>
    <property type="molecule type" value="Genomic_DNA"/>
</dbReference>
<dbReference type="SUPFAM" id="SSF53850">
    <property type="entry name" value="Periplasmic binding protein-like II"/>
    <property type="match status" value="1"/>
</dbReference>
<dbReference type="GO" id="GO:0055052">
    <property type="term" value="C:ATP-binding cassette (ABC) transporter complex, substrate-binding subunit-containing"/>
    <property type="evidence" value="ECO:0007669"/>
    <property type="project" value="TreeGrafter"/>
</dbReference>
<keyword evidence="2" id="KW-0813">Transport</keyword>
<dbReference type="InterPro" id="IPR006059">
    <property type="entry name" value="SBP"/>
</dbReference>
<accession>A0A329QHP9</accession>
<keyword evidence="5" id="KW-1185">Reference proteome</keyword>
<evidence type="ECO:0000256" key="1">
    <source>
        <dbReference type="ARBA" id="ARBA00008520"/>
    </source>
</evidence>
<dbReference type="Proteomes" id="UP000250462">
    <property type="component" value="Unassembled WGS sequence"/>
</dbReference>